<dbReference type="PRINTS" id="PR00411">
    <property type="entry name" value="PNDRDTASEI"/>
</dbReference>
<gene>
    <name evidence="11" type="ORF">BSK51_21935</name>
</gene>
<keyword evidence="4 8" id="KW-0285">Flavoprotein</keyword>
<dbReference type="InterPro" id="IPR023753">
    <property type="entry name" value="FAD/NAD-binding_dom"/>
</dbReference>
<dbReference type="NCBIfam" id="TIGR01350">
    <property type="entry name" value="lipoamide_DH"/>
    <property type="match status" value="1"/>
</dbReference>
<evidence type="ECO:0000256" key="4">
    <source>
        <dbReference type="ARBA" id="ARBA00022630"/>
    </source>
</evidence>
<reference evidence="11 12" key="1">
    <citation type="submission" date="2016-10" db="EMBL/GenBank/DDBJ databases">
        <title>Paenibacillus species isolates.</title>
        <authorList>
            <person name="Beno S.M."/>
        </authorList>
    </citation>
    <scope>NUCLEOTIDE SEQUENCE [LARGE SCALE GENOMIC DNA]</scope>
    <source>
        <strain evidence="11 12">FSL R5-0923</strain>
    </source>
</reference>
<dbReference type="EMBL" id="MPTD01000015">
    <property type="protein sequence ID" value="OMD48594.1"/>
    <property type="molecule type" value="Genomic_DNA"/>
</dbReference>
<evidence type="ECO:0000256" key="5">
    <source>
        <dbReference type="ARBA" id="ARBA00022827"/>
    </source>
</evidence>
<protein>
    <recommendedName>
        <fullName evidence="3 8">Dihydrolipoyl dehydrogenase</fullName>
        <ecNumber evidence="2 8">1.8.1.4</ecNumber>
    </recommendedName>
</protein>
<dbReference type="SUPFAM" id="SSF51905">
    <property type="entry name" value="FAD/NAD(P)-binding domain"/>
    <property type="match status" value="1"/>
</dbReference>
<evidence type="ECO:0000313" key="12">
    <source>
        <dbReference type="Proteomes" id="UP000187313"/>
    </source>
</evidence>
<dbReference type="InterPro" id="IPR050151">
    <property type="entry name" value="Class-I_Pyr_Nuc-Dis_Oxidored"/>
</dbReference>
<evidence type="ECO:0000256" key="8">
    <source>
        <dbReference type="RuleBase" id="RU003692"/>
    </source>
</evidence>
<dbReference type="InterPro" id="IPR006258">
    <property type="entry name" value="Lipoamide_DH"/>
</dbReference>
<dbReference type="InterPro" id="IPR016156">
    <property type="entry name" value="FAD/NAD-linked_Rdtase_dimer_sf"/>
</dbReference>
<comment type="similarity">
    <text evidence="1 8">Belongs to the class-I pyridine nucleotide-disulfide oxidoreductase family.</text>
</comment>
<keyword evidence="6 8" id="KW-0520">NAD</keyword>
<dbReference type="Gene3D" id="3.30.390.30">
    <property type="match status" value="1"/>
</dbReference>
<dbReference type="Pfam" id="PF02852">
    <property type="entry name" value="Pyr_redox_dim"/>
    <property type="match status" value="1"/>
</dbReference>
<proteinExistence type="inferred from homology"/>
<dbReference type="Proteomes" id="UP000187313">
    <property type="component" value="Unassembled WGS sequence"/>
</dbReference>
<evidence type="ECO:0000259" key="10">
    <source>
        <dbReference type="Pfam" id="PF07992"/>
    </source>
</evidence>
<dbReference type="PANTHER" id="PTHR22912:SF160">
    <property type="entry name" value="DIHYDROLIPOYL DEHYDROGENASE"/>
    <property type="match status" value="1"/>
</dbReference>
<dbReference type="InterPro" id="IPR001100">
    <property type="entry name" value="Pyr_nuc-diS_OxRdtase"/>
</dbReference>
<dbReference type="InterPro" id="IPR004099">
    <property type="entry name" value="Pyr_nucl-diS_OxRdtase_dimer"/>
</dbReference>
<keyword evidence="12" id="KW-1185">Reference proteome</keyword>
<comment type="cofactor">
    <cofactor evidence="8">
        <name>FAD</name>
        <dbReference type="ChEBI" id="CHEBI:57692"/>
    </cofactor>
    <text evidence="8">Binds 1 FAD per subunit.</text>
</comment>
<evidence type="ECO:0000256" key="7">
    <source>
        <dbReference type="ARBA" id="ARBA00049187"/>
    </source>
</evidence>
<evidence type="ECO:0000256" key="3">
    <source>
        <dbReference type="ARBA" id="ARBA00016961"/>
    </source>
</evidence>
<name>A0ABX3HG43_9BACL</name>
<keyword evidence="5 8" id="KW-0274">FAD</keyword>
<dbReference type="PRINTS" id="PR00368">
    <property type="entry name" value="FADPNR"/>
</dbReference>
<keyword evidence="8" id="KW-0560">Oxidoreductase</keyword>
<evidence type="ECO:0000256" key="1">
    <source>
        <dbReference type="ARBA" id="ARBA00007532"/>
    </source>
</evidence>
<dbReference type="Pfam" id="PF07992">
    <property type="entry name" value="Pyr_redox_2"/>
    <property type="match status" value="1"/>
</dbReference>
<dbReference type="PIRSF" id="PIRSF000350">
    <property type="entry name" value="Mercury_reductase_MerA"/>
    <property type="match status" value="1"/>
</dbReference>
<keyword evidence="8" id="KW-0676">Redox-active center</keyword>
<accession>A0ABX3HG43</accession>
<comment type="catalytic activity">
    <reaction evidence="7 8">
        <text>N(6)-[(R)-dihydrolipoyl]-L-lysyl-[protein] + NAD(+) = N(6)-[(R)-lipoyl]-L-lysyl-[protein] + NADH + H(+)</text>
        <dbReference type="Rhea" id="RHEA:15045"/>
        <dbReference type="Rhea" id="RHEA-COMP:10474"/>
        <dbReference type="Rhea" id="RHEA-COMP:10475"/>
        <dbReference type="ChEBI" id="CHEBI:15378"/>
        <dbReference type="ChEBI" id="CHEBI:57540"/>
        <dbReference type="ChEBI" id="CHEBI:57945"/>
        <dbReference type="ChEBI" id="CHEBI:83099"/>
        <dbReference type="ChEBI" id="CHEBI:83100"/>
        <dbReference type="EC" id="1.8.1.4"/>
    </reaction>
</comment>
<feature type="domain" description="FAD/NAD(P)-binding" evidence="10">
    <location>
        <begin position="9"/>
        <end position="322"/>
    </location>
</feature>
<evidence type="ECO:0000259" key="9">
    <source>
        <dbReference type="Pfam" id="PF02852"/>
    </source>
</evidence>
<sequence length="464" mass="48443">MGNLEFVETLVIGSGPGGYVAALRSSQLGMRTAIVERNQLGGVCTNVGCIPSKALIAESHRYELLRPFSSADAAVSFKNAQDFKQGIVKKQAGGVGYLLKTAGVSILEGEARLVDEHTAIISQSGQEQSISFKNAILATGSRPIELQAFPVGGRVLSSTEALSLREVPTSLVVIGGGYIGVELGQMYAKFGTTVTILEGGDQVLPGFEAELVSPVGRQLKADGIKIITGATAVNAVQSADAITLHYLKNQEQLHVTAEYVLVTVGRKPNTDGDLGLHRIGLPVTSRGFLETDEQCRTAIPNIFAIGDITSGPALAHKASYEAKIAAEAIAGLSSEVDYRAIPLVVFSDPELASVGLSETEAKAKGIPLVIGKSSFGINGRALALRETEGFIKIVADPTSGIVMGAQIVGVEASTLVSELALAIEMGATVEDLAMTIHPHPTLGEVIMEAAENAAKKMVRGESGK</sequence>
<evidence type="ECO:0000256" key="2">
    <source>
        <dbReference type="ARBA" id="ARBA00012608"/>
    </source>
</evidence>
<dbReference type="EC" id="1.8.1.4" evidence="2 8"/>
<feature type="domain" description="Pyridine nucleotide-disulphide oxidoreductase dimerisation" evidence="9">
    <location>
        <begin position="341"/>
        <end position="450"/>
    </location>
</feature>
<evidence type="ECO:0000313" key="11">
    <source>
        <dbReference type="EMBL" id="OMD48594.1"/>
    </source>
</evidence>
<dbReference type="SUPFAM" id="SSF55424">
    <property type="entry name" value="FAD/NAD-linked reductases, dimerisation (C-terminal) domain"/>
    <property type="match status" value="1"/>
</dbReference>
<dbReference type="InterPro" id="IPR036188">
    <property type="entry name" value="FAD/NAD-bd_sf"/>
</dbReference>
<dbReference type="RefSeq" id="WP_076300283.1">
    <property type="nucleotide sequence ID" value="NZ_MPTD01000015.1"/>
</dbReference>
<comment type="caution">
    <text evidence="11">The sequence shown here is derived from an EMBL/GenBank/DDBJ whole genome shotgun (WGS) entry which is preliminary data.</text>
</comment>
<comment type="miscellaneous">
    <text evidence="8">The active site is a redox-active disulfide bond.</text>
</comment>
<organism evidence="11 12">
    <name type="scientific">Paenibacillus odorifer</name>
    <dbReference type="NCBI Taxonomy" id="189426"/>
    <lineage>
        <taxon>Bacteria</taxon>
        <taxon>Bacillati</taxon>
        <taxon>Bacillota</taxon>
        <taxon>Bacilli</taxon>
        <taxon>Bacillales</taxon>
        <taxon>Paenibacillaceae</taxon>
        <taxon>Paenibacillus</taxon>
    </lineage>
</organism>
<dbReference type="PANTHER" id="PTHR22912">
    <property type="entry name" value="DISULFIDE OXIDOREDUCTASE"/>
    <property type="match status" value="1"/>
</dbReference>
<evidence type="ECO:0000256" key="6">
    <source>
        <dbReference type="ARBA" id="ARBA00023027"/>
    </source>
</evidence>
<dbReference type="Gene3D" id="3.50.50.60">
    <property type="entry name" value="FAD/NAD(P)-binding domain"/>
    <property type="match status" value="2"/>
</dbReference>